<name>A0A0R3N4U7_9BRAD</name>
<gene>
    <name evidence="1" type="ORF">CQ14_33970</name>
</gene>
<evidence type="ECO:0000313" key="1">
    <source>
        <dbReference type="EMBL" id="KRR27082.1"/>
    </source>
</evidence>
<dbReference type="AlphaFoldDB" id="A0A0R3N4U7"/>
<comment type="caution">
    <text evidence="1">The sequence shown here is derived from an EMBL/GenBank/DDBJ whole genome shotgun (WGS) entry which is preliminary data.</text>
</comment>
<organism evidence="1 2">
    <name type="scientific">Bradyrhizobium lablabi</name>
    <dbReference type="NCBI Taxonomy" id="722472"/>
    <lineage>
        <taxon>Bacteria</taxon>
        <taxon>Pseudomonadati</taxon>
        <taxon>Pseudomonadota</taxon>
        <taxon>Alphaproteobacteria</taxon>
        <taxon>Hyphomicrobiales</taxon>
        <taxon>Nitrobacteraceae</taxon>
        <taxon>Bradyrhizobium</taxon>
    </lineage>
</organism>
<reference evidence="1 2" key="1">
    <citation type="submission" date="2014-03" db="EMBL/GenBank/DDBJ databases">
        <title>Bradyrhizobium valentinum sp. nov., isolated from effective nodules of Lupinus mariae-josephae, a lupine endemic of basic-lime soils in Eastern Spain.</title>
        <authorList>
            <person name="Duran D."/>
            <person name="Rey L."/>
            <person name="Navarro A."/>
            <person name="Busquets A."/>
            <person name="Imperial J."/>
            <person name="Ruiz-Argueso T."/>
        </authorList>
    </citation>
    <scope>NUCLEOTIDE SEQUENCE [LARGE SCALE GENOMIC DNA]</scope>
    <source>
        <strain evidence="1 2">CCBAU 23086</strain>
    </source>
</reference>
<dbReference type="PROSITE" id="PS51257">
    <property type="entry name" value="PROKAR_LIPOPROTEIN"/>
    <property type="match status" value="1"/>
</dbReference>
<dbReference type="EMBL" id="LLYB01000037">
    <property type="protein sequence ID" value="KRR27082.1"/>
    <property type="molecule type" value="Genomic_DNA"/>
</dbReference>
<dbReference type="Proteomes" id="UP000051660">
    <property type="component" value="Unassembled WGS sequence"/>
</dbReference>
<dbReference type="OrthoDB" id="8452331at2"/>
<protein>
    <submittedName>
        <fullName evidence="1">Uncharacterized protein</fullName>
    </submittedName>
</protein>
<sequence>MRNSLTASCLQAPRAMIAAVLLIVASTLGGCAGGGAASGSYAMATSAGGGPTVAFESIDGPPPQVFDRMVSVLDSESKLRNLSIVSREGGASYRVRSYLSAQVVRGKTVIAWVWDVYDNNQQRALRLSGEEATGKANRDAWAAADDLVLRKIAQAGFSGLAGMVNGTPDTAPAPAPERRGPAVASVEETVPAQGAVGAMALGYSAQ</sequence>
<evidence type="ECO:0000313" key="2">
    <source>
        <dbReference type="Proteomes" id="UP000051660"/>
    </source>
</evidence>
<accession>A0A0R3N4U7</accession>
<proteinExistence type="predicted"/>
<dbReference type="RefSeq" id="WP_057856543.1">
    <property type="nucleotide sequence ID" value="NZ_LLYB01000037.1"/>
</dbReference>